<name>A0ABS7PB37_9SPHN</name>
<comment type="caution">
    <text evidence="1">The sequence shown here is derived from an EMBL/GenBank/DDBJ whole genome shotgun (WGS) entry which is preliminary data.</text>
</comment>
<dbReference type="Proteomes" id="UP000759298">
    <property type="component" value="Unassembled WGS sequence"/>
</dbReference>
<reference evidence="1 2" key="1">
    <citation type="submission" date="2021-07" db="EMBL/GenBank/DDBJ databases">
        <title>Alteriqipengyuania abyssalis NZ-12B nov, sp.nov isolated from deep sea sponge in pacific ocean.</title>
        <authorList>
            <person name="Tareen S."/>
            <person name="Wink J."/>
        </authorList>
    </citation>
    <scope>NUCLEOTIDE SEQUENCE [LARGE SCALE GENOMIC DNA]</scope>
    <source>
        <strain evidence="1 2">NZ-12B</strain>
    </source>
</reference>
<evidence type="ECO:0000313" key="1">
    <source>
        <dbReference type="EMBL" id="MBY8335922.1"/>
    </source>
</evidence>
<evidence type="ECO:0000313" key="2">
    <source>
        <dbReference type="Proteomes" id="UP000759298"/>
    </source>
</evidence>
<accession>A0ABS7PB37</accession>
<gene>
    <name evidence="1" type="ORF">KYN89_02565</name>
</gene>
<proteinExistence type="predicted"/>
<sequence length="137" mass="14892">MSLCAATIASAQSLVEIDREVFVERSQQQGGRTQRILAPADTLERGDTVVLMLAWSTPHDRPFTISSRVPRTLAFRASGGDAPQVSVDGGRTWGTLEALRIEGRKATSADVTHVRWDVANPRAARGRGVFTYSAVVR</sequence>
<organism evidence="1 2">
    <name type="scientific">Alteriqipengyuania abyssalis</name>
    <dbReference type="NCBI Taxonomy" id="2860200"/>
    <lineage>
        <taxon>Bacteria</taxon>
        <taxon>Pseudomonadati</taxon>
        <taxon>Pseudomonadota</taxon>
        <taxon>Alphaproteobacteria</taxon>
        <taxon>Sphingomonadales</taxon>
        <taxon>Erythrobacteraceae</taxon>
        <taxon>Alteriqipengyuania</taxon>
    </lineage>
</organism>
<dbReference type="EMBL" id="JAHWXP010000001">
    <property type="protein sequence ID" value="MBY8335922.1"/>
    <property type="molecule type" value="Genomic_DNA"/>
</dbReference>
<keyword evidence="2" id="KW-1185">Reference proteome</keyword>
<protein>
    <submittedName>
        <fullName evidence="1">Uncharacterized protein</fullName>
    </submittedName>
</protein>